<keyword evidence="2" id="KW-0808">Transferase</keyword>
<feature type="domain" description="Methyltransferase" evidence="1">
    <location>
        <begin position="62"/>
        <end position="152"/>
    </location>
</feature>
<dbReference type="InterPro" id="IPR029063">
    <property type="entry name" value="SAM-dependent_MTases_sf"/>
</dbReference>
<comment type="caution">
    <text evidence="2">The sequence shown here is derived from an EMBL/GenBank/DDBJ whole genome shotgun (WGS) entry which is preliminary data.</text>
</comment>
<evidence type="ECO:0000313" key="2">
    <source>
        <dbReference type="EMBL" id="MBP1838737.1"/>
    </source>
</evidence>
<reference evidence="2" key="1">
    <citation type="submission" date="2021-03" db="EMBL/GenBank/DDBJ databases">
        <title>Genomic Encyclopedia of Type Strains, Phase IV (KMG-IV): sequencing the most valuable type-strain genomes for metagenomic binning, comparative biology and taxonomic classification.</title>
        <authorList>
            <person name="Goeker M."/>
        </authorList>
    </citation>
    <scope>NUCLEOTIDE SEQUENCE</scope>
    <source>
        <strain evidence="2">DSM 15523</strain>
        <strain evidence="3 5">DSM 16476</strain>
    </source>
</reference>
<dbReference type="OrthoDB" id="9800454at2"/>
<sequence length="239" mass="27641">MSFLVDTKYRSEEEEIMDDLDYNGPILHDALDKLAKINQWLGGNAVTISGLKKALINLDKGKTITIIDLGCGGGDILRDVSRFGKLNGYNFQLIGIDANPNTVKYAHSLSEQFDNIQFKTIDIFSEDFRLLQYDLVLTTLFLHHFKQEELIRFLKPVLEKAKLGIVVNDLHRHKLAYYLFKLLSTTIKNKTIVEDGLTSVLRGFKREELKYISQQLNANYDLKWKWAFRFQWILKSSAF</sequence>
<evidence type="ECO:0000259" key="1">
    <source>
        <dbReference type="Pfam" id="PF13847"/>
    </source>
</evidence>
<dbReference type="SUPFAM" id="SSF53335">
    <property type="entry name" value="S-adenosyl-L-methionine-dependent methyltransferases"/>
    <property type="match status" value="1"/>
</dbReference>
<dbReference type="Pfam" id="PF13847">
    <property type="entry name" value="Methyltransf_31"/>
    <property type="match status" value="1"/>
</dbReference>
<dbReference type="CDD" id="cd02440">
    <property type="entry name" value="AdoMet_MTases"/>
    <property type="match status" value="1"/>
</dbReference>
<organism evidence="2 4">
    <name type="scientific">Formosa algae</name>
    <dbReference type="NCBI Taxonomy" id="225843"/>
    <lineage>
        <taxon>Bacteria</taxon>
        <taxon>Pseudomonadati</taxon>
        <taxon>Bacteroidota</taxon>
        <taxon>Flavobacteriia</taxon>
        <taxon>Flavobacteriales</taxon>
        <taxon>Flavobacteriaceae</taxon>
        <taxon>Formosa</taxon>
    </lineage>
</organism>
<proteinExistence type="predicted"/>
<dbReference type="AlphaFoldDB" id="A0A9X0YK52"/>
<accession>A0A9X0YK52</accession>
<keyword evidence="2" id="KW-0489">Methyltransferase</keyword>
<dbReference type="Gene3D" id="3.40.50.150">
    <property type="entry name" value="Vaccinia Virus protein VP39"/>
    <property type="match status" value="1"/>
</dbReference>
<evidence type="ECO:0000313" key="3">
    <source>
        <dbReference type="EMBL" id="MDQ0335237.1"/>
    </source>
</evidence>
<dbReference type="Proteomes" id="UP001138672">
    <property type="component" value="Unassembled WGS sequence"/>
</dbReference>
<dbReference type="GO" id="GO:0032259">
    <property type="term" value="P:methylation"/>
    <property type="evidence" value="ECO:0007669"/>
    <property type="project" value="UniProtKB-KW"/>
</dbReference>
<dbReference type="GO" id="GO:0008168">
    <property type="term" value="F:methyltransferase activity"/>
    <property type="evidence" value="ECO:0007669"/>
    <property type="project" value="UniProtKB-KW"/>
</dbReference>
<gene>
    <name evidence="2" type="ORF">J2Z56_000633</name>
    <name evidence="3" type="ORF">J2Z57_001683</name>
</gene>
<dbReference type="EMBL" id="JAGGJQ010000001">
    <property type="protein sequence ID" value="MBP1838737.1"/>
    <property type="molecule type" value="Genomic_DNA"/>
</dbReference>
<name>A0A9X0YK52_9FLAO</name>
<dbReference type="EMBL" id="JAUSUU010000004">
    <property type="protein sequence ID" value="MDQ0335237.1"/>
    <property type="molecule type" value="Genomic_DNA"/>
</dbReference>
<protein>
    <submittedName>
        <fullName evidence="2">2-polyprenyl-3-methyl-5-hydroxy-6-metoxy-1, 4-benzoquinol methylase</fullName>
    </submittedName>
</protein>
<dbReference type="RefSeq" id="WP_057779008.1">
    <property type="nucleotide sequence ID" value="NZ_JAGGJQ010000001.1"/>
</dbReference>
<dbReference type="InterPro" id="IPR025714">
    <property type="entry name" value="Methyltranfer_dom"/>
</dbReference>
<dbReference type="Proteomes" id="UP001231587">
    <property type="component" value="Unassembled WGS sequence"/>
</dbReference>
<keyword evidence="5" id="KW-1185">Reference proteome</keyword>
<evidence type="ECO:0000313" key="4">
    <source>
        <dbReference type="Proteomes" id="UP001138672"/>
    </source>
</evidence>
<evidence type="ECO:0000313" key="5">
    <source>
        <dbReference type="Proteomes" id="UP001231587"/>
    </source>
</evidence>